<reference evidence="1" key="1">
    <citation type="submission" date="2017-08" db="EMBL/GenBank/DDBJ databases">
        <authorList>
            <person name="Polle J.E."/>
            <person name="Barry K."/>
            <person name="Cushman J."/>
            <person name="Schmutz J."/>
            <person name="Tran D."/>
            <person name="Hathwaick L.T."/>
            <person name="Yim W.C."/>
            <person name="Jenkins J."/>
            <person name="Mckie-Krisberg Z.M."/>
            <person name="Prochnik S."/>
            <person name="Lindquist E."/>
            <person name="Dockter R.B."/>
            <person name="Adam C."/>
            <person name="Molina H."/>
            <person name="Bunkerborg J."/>
            <person name="Jin E."/>
            <person name="Buchheim M."/>
            <person name="Magnuson J."/>
        </authorList>
    </citation>
    <scope>NUCLEOTIDE SEQUENCE</scope>
    <source>
        <strain evidence="1">CCAP 19/18</strain>
    </source>
</reference>
<evidence type="ECO:0008006" key="3">
    <source>
        <dbReference type="Google" id="ProtNLM"/>
    </source>
</evidence>
<name>A0ABQ7FWP9_DUNSA</name>
<feature type="non-terminal residue" evidence="1">
    <location>
        <position position="152"/>
    </location>
</feature>
<protein>
    <recommendedName>
        <fullName evidence="3">Encoded protein</fullName>
    </recommendedName>
</protein>
<proteinExistence type="predicted"/>
<keyword evidence="2" id="KW-1185">Reference proteome</keyword>
<dbReference type="InterPro" id="IPR046807">
    <property type="entry name" value="Tra1_central"/>
</dbReference>
<organism evidence="1 2">
    <name type="scientific">Dunaliella salina</name>
    <name type="common">Green alga</name>
    <name type="synonym">Protococcus salinus</name>
    <dbReference type="NCBI Taxonomy" id="3046"/>
    <lineage>
        <taxon>Eukaryota</taxon>
        <taxon>Viridiplantae</taxon>
        <taxon>Chlorophyta</taxon>
        <taxon>core chlorophytes</taxon>
        <taxon>Chlorophyceae</taxon>
        <taxon>CS clade</taxon>
        <taxon>Chlamydomonadales</taxon>
        <taxon>Dunaliellaceae</taxon>
        <taxon>Dunaliella</taxon>
    </lineage>
</organism>
<comment type="caution">
    <text evidence="1">The sequence shown here is derived from an EMBL/GenBank/DDBJ whole genome shotgun (WGS) entry which is preliminary data.</text>
</comment>
<evidence type="ECO:0000313" key="1">
    <source>
        <dbReference type="EMBL" id="KAF5826784.1"/>
    </source>
</evidence>
<sequence length="152" mass="16848">MFLAQMYPRLGALYQERVTLLMLEACKVPGPSAQDIHPSLMPVYTDLRTAQVKSLSYLGHTLRAIKQDVSAEVKKGLVTLPDALVHLLRHIPEGSLASRKELLAATRHLLNTPYRDMLRNKLDELLDEGLLLGPAPLASESLRPLACQVRCA</sequence>
<dbReference type="Pfam" id="PF20175">
    <property type="entry name" value="Tra1_central"/>
    <property type="match status" value="1"/>
</dbReference>
<evidence type="ECO:0000313" key="2">
    <source>
        <dbReference type="Proteomes" id="UP000815325"/>
    </source>
</evidence>
<accession>A0ABQ7FWP9</accession>
<dbReference type="EMBL" id="MU070717">
    <property type="protein sequence ID" value="KAF5826784.1"/>
    <property type="molecule type" value="Genomic_DNA"/>
</dbReference>
<dbReference type="Proteomes" id="UP000815325">
    <property type="component" value="Unassembled WGS sequence"/>
</dbReference>
<gene>
    <name evidence="1" type="ORF">DUNSADRAFT_2064</name>
</gene>